<reference evidence="18 19" key="1">
    <citation type="submission" date="2019-07" db="EMBL/GenBank/DDBJ databases">
        <title>Genomics analysis of Aphanomyces spp. identifies a new class of oomycete effector associated with host adaptation.</title>
        <authorList>
            <person name="Gaulin E."/>
        </authorList>
    </citation>
    <scope>NUCLEOTIDE SEQUENCE [LARGE SCALE GENOMIC DNA]</scope>
    <source>
        <strain evidence="18 19">ATCC 201684</strain>
    </source>
</reference>
<keyword evidence="14" id="KW-0233">DNA recombination</keyword>
<keyword evidence="9" id="KW-0460">Magnesium</keyword>
<name>A0A6G0WFN9_9STRA</name>
<keyword evidence="5" id="KW-0479">Metal-binding</keyword>
<evidence type="ECO:0000256" key="13">
    <source>
        <dbReference type="ARBA" id="ARBA00023125"/>
    </source>
</evidence>
<dbReference type="GO" id="GO:0006310">
    <property type="term" value="P:DNA recombination"/>
    <property type="evidence" value="ECO:0007669"/>
    <property type="project" value="UniProtKB-KW"/>
</dbReference>
<dbReference type="FunFam" id="3.10.20.370:FF:000001">
    <property type="entry name" value="Retrovirus-related Pol polyprotein from transposon 17.6-like protein"/>
    <property type="match status" value="1"/>
</dbReference>
<dbReference type="InterPro" id="IPR036397">
    <property type="entry name" value="RNaseH_sf"/>
</dbReference>
<dbReference type="InterPro" id="IPR000477">
    <property type="entry name" value="RT_dom"/>
</dbReference>
<dbReference type="GO" id="GO:0006508">
    <property type="term" value="P:proteolysis"/>
    <property type="evidence" value="ECO:0007669"/>
    <property type="project" value="UniProtKB-KW"/>
</dbReference>
<keyword evidence="10" id="KW-0229">DNA integration</keyword>
<dbReference type="VEuPathDB" id="FungiDB:AeMF1_017926"/>
<dbReference type="InterPro" id="IPR041588">
    <property type="entry name" value="Integrase_H2C2"/>
</dbReference>
<dbReference type="Gene3D" id="1.10.340.70">
    <property type="match status" value="1"/>
</dbReference>
<dbReference type="FunFam" id="3.30.420.10:FF:000032">
    <property type="entry name" value="Retrovirus-related Pol polyprotein from transposon 297-like Protein"/>
    <property type="match status" value="1"/>
</dbReference>
<evidence type="ECO:0000259" key="16">
    <source>
        <dbReference type="PROSITE" id="PS50878"/>
    </source>
</evidence>
<keyword evidence="11" id="KW-0695">RNA-directed DNA polymerase</keyword>
<keyword evidence="6" id="KW-0064">Aspartyl protease</keyword>
<dbReference type="Pfam" id="PF24626">
    <property type="entry name" value="SH3_Tf2-1"/>
    <property type="match status" value="1"/>
</dbReference>
<dbReference type="InterPro" id="IPR043502">
    <property type="entry name" value="DNA/RNA_pol_sf"/>
</dbReference>
<feature type="domain" description="Reverse transcriptase" evidence="16">
    <location>
        <begin position="122"/>
        <end position="301"/>
    </location>
</feature>
<dbReference type="AlphaFoldDB" id="A0A6G0WFN9"/>
<protein>
    <recommendedName>
        <fullName evidence="20">Reverse transcriptase</fullName>
    </recommendedName>
</protein>
<accession>A0A6G0WFN9</accession>
<evidence type="ECO:0000256" key="4">
    <source>
        <dbReference type="ARBA" id="ARBA00022722"/>
    </source>
</evidence>
<comment type="caution">
    <text evidence="18">The sequence shown here is derived from an EMBL/GenBank/DDBJ whole genome shotgun (WGS) entry which is preliminary data.</text>
</comment>
<evidence type="ECO:0000256" key="2">
    <source>
        <dbReference type="ARBA" id="ARBA00022679"/>
    </source>
</evidence>
<dbReference type="Pfam" id="PF00078">
    <property type="entry name" value="RVT_1"/>
    <property type="match status" value="1"/>
</dbReference>
<dbReference type="Gene3D" id="3.30.420.10">
    <property type="entry name" value="Ribonuclease H-like superfamily/Ribonuclease H"/>
    <property type="match status" value="1"/>
</dbReference>
<dbReference type="Gene3D" id="3.10.10.10">
    <property type="entry name" value="HIV Type 1 Reverse Transcriptase, subunit A, domain 1"/>
    <property type="match status" value="1"/>
</dbReference>
<dbReference type="Gene3D" id="3.30.70.270">
    <property type="match status" value="2"/>
</dbReference>
<evidence type="ECO:0008006" key="20">
    <source>
        <dbReference type="Google" id="ProtNLM"/>
    </source>
</evidence>
<dbReference type="SUPFAM" id="SSF56672">
    <property type="entry name" value="DNA/RNA polymerases"/>
    <property type="match status" value="1"/>
</dbReference>
<dbReference type="Pfam" id="PF00665">
    <property type="entry name" value="rve"/>
    <property type="match status" value="1"/>
</dbReference>
<dbReference type="FunFam" id="3.30.70.270:FF:000020">
    <property type="entry name" value="Transposon Tf2-6 polyprotein-like Protein"/>
    <property type="match status" value="1"/>
</dbReference>
<dbReference type="Proteomes" id="UP000481153">
    <property type="component" value="Unassembled WGS sequence"/>
</dbReference>
<dbReference type="GO" id="GO:0003964">
    <property type="term" value="F:RNA-directed DNA polymerase activity"/>
    <property type="evidence" value="ECO:0007669"/>
    <property type="project" value="UniProtKB-KW"/>
</dbReference>
<keyword evidence="13" id="KW-0238">DNA-binding</keyword>
<evidence type="ECO:0000256" key="6">
    <source>
        <dbReference type="ARBA" id="ARBA00022750"/>
    </source>
</evidence>
<gene>
    <name evidence="18" type="ORF">Ae201684_015995</name>
</gene>
<organism evidence="18 19">
    <name type="scientific">Aphanomyces euteiches</name>
    <dbReference type="NCBI Taxonomy" id="100861"/>
    <lineage>
        <taxon>Eukaryota</taxon>
        <taxon>Sar</taxon>
        <taxon>Stramenopiles</taxon>
        <taxon>Oomycota</taxon>
        <taxon>Saprolegniomycetes</taxon>
        <taxon>Saprolegniales</taxon>
        <taxon>Verrucalvaceae</taxon>
        <taxon>Aphanomyces</taxon>
    </lineage>
</organism>
<dbReference type="CDD" id="cd09274">
    <property type="entry name" value="RNase_HI_RT_Ty3"/>
    <property type="match status" value="1"/>
</dbReference>
<evidence type="ECO:0000313" key="19">
    <source>
        <dbReference type="Proteomes" id="UP000481153"/>
    </source>
</evidence>
<keyword evidence="19" id="KW-1185">Reference proteome</keyword>
<evidence type="ECO:0000256" key="10">
    <source>
        <dbReference type="ARBA" id="ARBA00022908"/>
    </source>
</evidence>
<dbReference type="InterPro" id="IPR012337">
    <property type="entry name" value="RNaseH-like_sf"/>
</dbReference>
<dbReference type="Pfam" id="PF17921">
    <property type="entry name" value="Integrase_H2C2"/>
    <property type="match status" value="1"/>
</dbReference>
<dbReference type="InterPro" id="IPR056924">
    <property type="entry name" value="SH3_Tf2-1"/>
</dbReference>
<dbReference type="PANTHER" id="PTHR37984:SF5">
    <property type="entry name" value="PROTEIN NYNRIN-LIKE"/>
    <property type="match status" value="1"/>
</dbReference>
<dbReference type="InterPro" id="IPR001584">
    <property type="entry name" value="Integrase_cat-core"/>
</dbReference>
<dbReference type="InterPro" id="IPR043128">
    <property type="entry name" value="Rev_trsase/Diguanyl_cyclase"/>
</dbReference>
<evidence type="ECO:0000313" key="18">
    <source>
        <dbReference type="EMBL" id="KAF0725553.1"/>
    </source>
</evidence>
<dbReference type="GO" id="GO:0046872">
    <property type="term" value="F:metal ion binding"/>
    <property type="evidence" value="ECO:0007669"/>
    <property type="project" value="UniProtKB-KW"/>
</dbReference>
<keyword evidence="3" id="KW-0548">Nucleotidyltransferase</keyword>
<keyword evidence="2" id="KW-0808">Transferase</keyword>
<dbReference type="GO" id="GO:0004190">
    <property type="term" value="F:aspartic-type endopeptidase activity"/>
    <property type="evidence" value="ECO:0007669"/>
    <property type="project" value="UniProtKB-KW"/>
</dbReference>
<dbReference type="Pfam" id="PF17917">
    <property type="entry name" value="RT_RNaseH"/>
    <property type="match status" value="1"/>
</dbReference>
<keyword evidence="8" id="KW-0378">Hydrolase</keyword>
<dbReference type="PROSITE" id="PS50878">
    <property type="entry name" value="RT_POL"/>
    <property type="match status" value="1"/>
</dbReference>
<proteinExistence type="predicted"/>
<feature type="compositionally biased region" description="Basic and acidic residues" evidence="15">
    <location>
        <begin position="536"/>
        <end position="547"/>
    </location>
</feature>
<evidence type="ECO:0000256" key="14">
    <source>
        <dbReference type="ARBA" id="ARBA00023172"/>
    </source>
</evidence>
<dbReference type="GO" id="GO:0004519">
    <property type="term" value="F:endonuclease activity"/>
    <property type="evidence" value="ECO:0007669"/>
    <property type="project" value="UniProtKB-KW"/>
</dbReference>
<keyword evidence="12" id="KW-0239">DNA-directed DNA polymerase</keyword>
<keyword evidence="7" id="KW-0255">Endonuclease</keyword>
<dbReference type="EMBL" id="VJMJ01000238">
    <property type="protein sequence ID" value="KAF0725553.1"/>
    <property type="molecule type" value="Genomic_DNA"/>
</dbReference>
<evidence type="ECO:0000256" key="8">
    <source>
        <dbReference type="ARBA" id="ARBA00022801"/>
    </source>
</evidence>
<dbReference type="GO" id="GO:0003887">
    <property type="term" value="F:DNA-directed DNA polymerase activity"/>
    <property type="evidence" value="ECO:0007669"/>
    <property type="project" value="UniProtKB-KW"/>
</dbReference>
<evidence type="ECO:0000256" key="5">
    <source>
        <dbReference type="ARBA" id="ARBA00022723"/>
    </source>
</evidence>
<sequence>MPDNTSIQSLSTPVSTDAGSGSVLTQFRAPGAVCPIQTTARPIKELPIDWTDSSLSVEQHELLRKTLLEFSDIFVDTSKAPGRTHLVEFSIDTGDSAPIRSAPYRTSKAEDDIMEAEINQYQDLGLIRPSKSPWASLVLMIRKPDGSIRFCIDYRRLNKVTVKDSYPMPRIDDLLDVLGRAKLFSTMDIASGYWNVPMAKDSVEKTAFTCKYGLYEWLVMPFGLCNAVPCFERLMEQILMDYKWRTCLVYLDDCIVFSEDFGSHLVRLRQVLSKFRDAGFKLKMSKCKWGRSSVPFLGHIVTPAGILPNPEKIKSVLHIKPLKNVAEVRAFLGLAGYFRRFVKDFAEIAAPLTALLSTDTFTWTPECDQALDTLKRRLVAPPVLAHPDFDLPFSIWVDASHIAVGAVLMQKQHGRNRVIAYASQSLSKAQAKWINKDSGISEIECYGVVWATRMFRPYIDKRHFTIYTDHQALTWLFNTGTRTGNQKLARWAMELQGLDYTVVHKPGDLNGAADGLSRLACPIQTRSRTRNARTSTVDHETHTHDIESQVVQPRAHTRARPLSLHSTNIKSDHARSARFNTPDPPSKGSTLNSTAELFDVRGRPTARLYNEQGSDPEIAAIRAYLEDGAVPLDPRLNKRVTRNGHQFTVRQGIVCRYVTIETPLRTAELVVVPMVPRSMIEEVLWTSHCSPLAGHLGFNKTRERIRRTAYWTDWIQDCKDFVTMCPDCNKAKGGRPTKQGPIQRMPVYDLKGPFDLMVVDALGPLPTTENGNKYILVFGDYFTRWIEAFPVPDLKTSTFARTLIDEVLCRFGVPNRLLSDRGSNFISELAESMYATLGIHKLTSAPYHPQSQGLVERFNHTIIQMLKIFVNDHNTDWDTYLPRLLFAYRTSHQETLGDSPYFCLFGRDPTLPLDLAFLNSGPTWKSDDLPQYKRRLASSWKQTRTLVERQLMAGQNKSAHSRTDRKPIEFEEQSSVWLYKYFSKSNDPSDTRSRKLATHWHGPYRVLRCLGPNTYQIEVPTHPDKLVTVNVDRLKLFRGYYSRPYNDDVPQSDDEQDDLTLDCLPNSSFVDLVSFPDDDVAYTNSGSPIYRIVDKRREPGSRETDYLVEHVDGSKYWNPLSKLSEYRSYVDDYESQLRMDLDLEPLNDTLF</sequence>
<evidence type="ECO:0000256" key="7">
    <source>
        <dbReference type="ARBA" id="ARBA00022759"/>
    </source>
</evidence>
<dbReference type="PANTHER" id="PTHR37984">
    <property type="entry name" value="PROTEIN CBG26694"/>
    <property type="match status" value="1"/>
</dbReference>
<keyword evidence="4" id="KW-0540">Nuclease</keyword>
<evidence type="ECO:0000259" key="17">
    <source>
        <dbReference type="PROSITE" id="PS50994"/>
    </source>
</evidence>
<dbReference type="FunFam" id="1.10.340.70:FF:000001">
    <property type="entry name" value="Retrovirus-related Pol polyprotein from transposon gypsy-like Protein"/>
    <property type="match status" value="1"/>
</dbReference>
<dbReference type="GO" id="GO:0015074">
    <property type="term" value="P:DNA integration"/>
    <property type="evidence" value="ECO:0007669"/>
    <property type="project" value="UniProtKB-KW"/>
</dbReference>
<evidence type="ECO:0000256" key="1">
    <source>
        <dbReference type="ARBA" id="ARBA00022670"/>
    </source>
</evidence>
<dbReference type="Gene3D" id="3.10.20.370">
    <property type="match status" value="1"/>
</dbReference>
<keyword evidence="1" id="KW-0645">Protease</keyword>
<dbReference type="InterPro" id="IPR041373">
    <property type="entry name" value="RT_RNaseH"/>
</dbReference>
<dbReference type="GO" id="GO:0003677">
    <property type="term" value="F:DNA binding"/>
    <property type="evidence" value="ECO:0007669"/>
    <property type="project" value="UniProtKB-KW"/>
</dbReference>
<feature type="domain" description="Integrase catalytic" evidence="17">
    <location>
        <begin position="749"/>
        <end position="908"/>
    </location>
</feature>
<dbReference type="InterPro" id="IPR050951">
    <property type="entry name" value="Retrovirus_Pol_polyprotein"/>
</dbReference>
<feature type="region of interest" description="Disordered" evidence="15">
    <location>
        <begin position="1"/>
        <end position="22"/>
    </location>
</feature>
<evidence type="ECO:0000256" key="12">
    <source>
        <dbReference type="ARBA" id="ARBA00022932"/>
    </source>
</evidence>
<evidence type="ECO:0000256" key="11">
    <source>
        <dbReference type="ARBA" id="ARBA00022918"/>
    </source>
</evidence>
<feature type="region of interest" description="Disordered" evidence="15">
    <location>
        <begin position="527"/>
        <end position="597"/>
    </location>
</feature>
<evidence type="ECO:0000256" key="9">
    <source>
        <dbReference type="ARBA" id="ARBA00022842"/>
    </source>
</evidence>
<dbReference type="SUPFAM" id="SSF53098">
    <property type="entry name" value="Ribonuclease H-like"/>
    <property type="match status" value="1"/>
</dbReference>
<dbReference type="CDD" id="cd01647">
    <property type="entry name" value="RT_LTR"/>
    <property type="match status" value="1"/>
</dbReference>
<evidence type="ECO:0000256" key="3">
    <source>
        <dbReference type="ARBA" id="ARBA00022695"/>
    </source>
</evidence>
<dbReference type="PROSITE" id="PS50994">
    <property type="entry name" value="INTEGRASE"/>
    <property type="match status" value="1"/>
</dbReference>
<evidence type="ECO:0000256" key="15">
    <source>
        <dbReference type="SAM" id="MobiDB-lite"/>
    </source>
</evidence>